<dbReference type="PIRSF" id="PIRSF033634">
    <property type="entry name" value="UCP033634"/>
    <property type="match status" value="1"/>
</dbReference>
<comment type="caution">
    <text evidence="1">The sequence shown here is derived from an EMBL/GenBank/DDBJ whole genome shotgun (WGS) entry which is preliminary data.</text>
</comment>
<sequence length="204" mass="23330">MKITKTIITNPSEWGTSTSNVLLESKNNRSLLVLFPGKGYHCDKPLLYFAQRVGVEQNCDVLSLEYGFQAARTDFNIEEREFLIRETSSVIEQTIAKKQYERVYFISKSIGTVIAGAIGKQMKDVSQFYLTPSIHSMTFIKDKDIVVVGSIDPMFTQKEIDELQKVNSNTRIINQVANNLEAKDIKTSLDILFNITEMYREFLH</sequence>
<dbReference type="InterPro" id="IPR017018">
    <property type="entry name" value="UCP033634"/>
</dbReference>
<dbReference type="Proteomes" id="UP001231941">
    <property type="component" value="Unassembled WGS sequence"/>
</dbReference>
<evidence type="ECO:0000313" key="2">
    <source>
        <dbReference type="Proteomes" id="UP001231941"/>
    </source>
</evidence>
<reference evidence="1 2" key="1">
    <citation type="submission" date="2023-08" db="EMBL/GenBank/DDBJ databases">
        <authorList>
            <person name="Park J.-S."/>
        </authorList>
    </citation>
    <scope>NUCLEOTIDE SEQUENCE [LARGE SCALE GENOMIC DNA]</scope>
    <source>
        <strain evidence="1 2">2205SS18-9</strain>
    </source>
</reference>
<proteinExistence type="predicted"/>
<evidence type="ECO:0000313" key="1">
    <source>
        <dbReference type="EMBL" id="MDP5272895.1"/>
    </source>
</evidence>
<protein>
    <recommendedName>
        <fullName evidence="3">Alpha/beta hydrolase</fullName>
    </recommendedName>
</protein>
<keyword evidence="2" id="KW-1185">Reference proteome</keyword>
<name>A0ABT9IVT2_9BACL</name>
<accession>A0ABT9IVT2</accession>
<dbReference type="RefSeq" id="WP_305990196.1">
    <property type="nucleotide sequence ID" value="NZ_JAVAMP010000001.1"/>
</dbReference>
<evidence type="ECO:0008006" key="3">
    <source>
        <dbReference type="Google" id="ProtNLM"/>
    </source>
</evidence>
<organism evidence="1 2">
    <name type="scientific">Chengkuizengella axinellae</name>
    <dbReference type="NCBI Taxonomy" id="3064388"/>
    <lineage>
        <taxon>Bacteria</taxon>
        <taxon>Bacillati</taxon>
        <taxon>Bacillota</taxon>
        <taxon>Bacilli</taxon>
        <taxon>Bacillales</taxon>
        <taxon>Paenibacillaceae</taxon>
        <taxon>Chengkuizengella</taxon>
    </lineage>
</organism>
<gene>
    <name evidence="1" type="ORF">Q5Y73_02140</name>
</gene>
<dbReference type="EMBL" id="JAVAMP010000001">
    <property type="protein sequence ID" value="MDP5272895.1"/>
    <property type="molecule type" value="Genomic_DNA"/>
</dbReference>